<dbReference type="RefSeq" id="WP_108222394.1">
    <property type="nucleotide sequence ID" value="NZ_CP090023.1"/>
</dbReference>
<evidence type="ECO:0000313" key="2">
    <source>
        <dbReference type="EMBL" id="PTR12520.1"/>
    </source>
</evidence>
<name>A0A2T5JSY8_9RHOB</name>
<gene>
    <name evidence="2" type="ORF">C8J28_12420</name>
</gene>
<dbReference type="InterPro" id="IPR036046">
    <property type="entry name" value="Acylphosphatase-like_dom_sf"/>
</dbReference>
<dbReference type="AlphaFoldDB" id="A0A2T5JSY8"/>
<dbReference type="OrthoDB" id="196105at2"/>
<evidence type="ECO:0000259" key="1">
    <source>
        <dbReference type="PROSITE" id="PS50925"/>
    </source>
</evidence>
<organism evidence="2 3">
    <name type="scientific">Cereibacter azotoformans</name>
    <dbReference type="NCBI Taxonomy" id="43057"/>
    <lineage>
        <taxon>Bacteria</taxon>
        <taxon>Pseudomonadati</taxon>
        <taxon>Pseudomonadota</taxon>
        <taxon>Alphaproteobacteria</taxon>
        <taxon>Rhodobacterales</taxon>
        <taxon>Paracoccaceae</taxon>
        <taxon>Cereibacter</taxon>
    </lineage>
</organism>
<dbReference type="EMBL" id="QAOT01000024">
    <property type="protein sequence ID" value="PTR12520.1"/>
    <property type="molecule type" value="Genomic_DNA"/>
</dbReference>
<feature type="domain" description="BLUF" evidence="1">
    <location>
        <begin position="5"/>
        <end position="96"/>
    </location>
</feature>
<dbReference type="InterPro" id="IPR007024">
    <property type="entry name" value="BLUF_domain"/>
</dbReference>
<dbReference type="SMART" id="SM01034">
    <property type="entry name" value="BLUF"/>
    <property type="match status" value="1"/>
</dbReference>
<protein>
    <submittedName>
        <fullName evidence="2">FAD-dependent sensor of blue light</fullName>
    </submittedName>
</protein>
<dbReference type="GO" id="GO:0009882">
    <property type="term" value="F:blue light photoreceptor activity"/>
    <property type="evidence" value="ECO:0007669"/>
    <property type="project" value="InterPro"/>
</dbReference>
<dbReference type="Proteomes" id="UP000244060">
    <property type="component" value="Unassembled WGS sequence"/>
</dbReference>
<dbReference type="Gene3D" id="3.30.70.100">
    <property type="match status" value="1"/>
</dbReference>
<sequence>MSGELISLTYRSRARLSDPEEDILSIIRMSRVMNPRFGITGILFYDGFHFVQILEGPRSGCNEMFSCISRDARHEDIVTFGMFEIERRRFPDWSMRLVSRRELHALVPELDLLDVGEREEIARVHAGIVRRLAPAEPGVDRAG</sequence>
<dbReference type="Pfam" id="PF04940">
    <property type="entry name" value="BLUF"/>
    <property type="match status" value="1"/>
</dbReference>
<keyword evidence="3" id="KW-1185">Reference proteome</keyword>
<accession>A0A2T5JSY8</accession>
<dbReference type="GO" id="GO:0071949">
    <property type="term" value="F:FAD binding"/>
    <property type="evidence" value="ECO:0007669"/>
    <property type="project" value="InterPro"/>
</dbReference>
<reference evidence="2 3" key="1">
    <citation type="submission" date="2018-04" db="EMBL/GenBank/DDBJ databases">
        <title>Genomic Encyclopedia of Type Strains, Phase III (KMG-III): the genomes of soil and plant-associated and newly described type strains.</title>
        <authorList>
            <person name="Whitman W."/>
        </authorList>
    </citation>
    <scope>NUCLEOTIDE SEQUENCE [LARGE SCALE GENOMIC DNA]</scope>
    <source>
        <strain evidence="2 3">KA25</strain>
    </source>
</reference>
<dbReference type="SUPFAM" id="SSF54975">
    <property type="entry name" value="Acylphosphatase/BLUF domain-like"/>
    <property type="match status" value="1"/>
</dbReference>
<comment type="caution">
    <text evidence="2">The sequence shown here is derived from an EMBL/GenBank/DDBJ whole genome shotgun (WGS) entry which is preliminary data.</text>
</comment>
<dbReference type="PROSITE" id="PS50925">
    <property type="entry name" value="BLUF"/>
    <property type="match status" value="1"/>
</dbReference>
<proteinExistence type="predicted"/>
<evidence type="ECO:0000313" key="3">
    <source>
        <dbReference type="Proteomes" id="UP000244060"/>
    </source>
</evidence>